<sequence>MYCCRSNAKRVRTEEQAARNQRLMNSGLDQKLEKIRAAIDAIETANSKLLETGVMETPLQWKAQLRSLVVEKANIMIDQFLNETNEDAADYASKSTAVSKSTPKLYVPKAKIEKTERGCRFHAGATDHSTDRCAIVRSPNFPRNVSRPTLEKHITLCGNKNIAPMPEVVEELERRNEKRDTTRPGPTEARQERFAEVEEAFTAEEYGFTYDVDEWFE</sequence>
<name>A0A8J6AZJ1_9EUKA</name>
<evidence type="ECO:0000256" key="1">
    <source>
        <dbReference type="SAM" id="MobiDB-lite"/>
    </source>
</evidence>
<protein>
    <submittedName>
        <fullName evidence="2">Uncharacterized protein</fullName>
    </submittedName>
</protein>
<dbReference type="EMBL" id="JAHDYR010000007">
    <property type="protein sequence ID" value="KAG9396110.1"/>
    <property type="molecule type" value="Genomic_DNA"/>
</dbReference>
<accession>A0A8J6AZJ1</accession>
<dbReference type="AlphaFoldDB" id="A0A8J6AZJ1"/>
<keyword evidence="3" id="KW-1185">Reference proteome</keyword>
<feature type="compositionally biased region" description="Basic and acidic residues" evidence="1">
    <location>
        <begin position="172"/>
        <end position="182"/>
    </location>
</feature>
<dbReference type="Proteomes" id="UP000717585">
    <property type="component" value="Unassembled WGS sequence"/>
</dbReference>
<evidence type="ECO:0000313" key="3">
    <source>
        <dbReference type="Proteomes" id="UP000717585"/>
    </source>
</evidence>
<reference evidence="2" key="1">
    <citation type="submission" date="2021-05" db="EMBL/GenBank/DDBJ databases">
        <title>A free-living protist that lacks canonical eukaryotic 1 DNA replication and segregation systems.</title>
        <authorList>
            <person name="Salas-Leiva D.E."/>
            <person name="Tromer E.C."/>
            <person name="Curtis B.A."/>
            <person name="Jerlstrom-Hultqvist J."/>
            <person name="Kolisko M."/>
            <person name="Yi Z."/>
            <person name="Salas-Leiva J.S."/>
            <person name="Gallot-Lavallee L."/>
            <person name="Kops G.J.P.L."/>
            <person name="Archibald J.M."/>
            <person name="Simpson A.G.B."/>
            <person name="Roger A.J."/>
        </authorList>
    </citation>
    <scope>NUCLEOTIDE SEQUENCE</scope>
    <source>
        <strain evidence="2">BICM</strain>
    </source>
</reference>
<feature type="region of interest" description="Disordered" evidence="1">
    <location>
        <begin position="172"/>
        <end position="192"/>
    </location>
</feature>
<evidence type="ECO:0000313" key="2">
    <source>
        <dbReference type="EMBL" id="KAG9396110.1"/>
    </source>
</evidence>
<comment type="caution">
    <text evidence="2">The sequence shown here is derived from an EMBL/GenBank/DDBJ whole genome shotgun (WGS) entry which is preliminary data.</text>
</comment>
<proteinExistence type="predicted"/>
<organism evidence="2 3">
    <name type="scientific">Carpediemonas membranifera</name>
    <dbReference type="NCBI Taxonomy" id="201153"/>
    <lineage>
        <taxon>Eukaryota</taxon>
        <taxon>Metamonada</taxon>
        <taxon>Carpediemonas-like organisms</taxon>
        <taxon>Carpediemonas</taxon>
    </lineage>
</organism>
<gene>
    <name evidence="2" type="ORF">J8273_2462</name>
</gene>